<feature type="region of interest" description="Disordered" evidence="1">
    <location>
        <begin position="132"/>
        <end position="162"/>
    </location>
</feature>
<feature type="compositionally biased region" description="Basic and acidic residues" evidence="1">
    <location>
        <begin position="144"/>
        <end position="162"/>
    </location>
</feature>
<sequence>MDTIENLQMNQLEGTEEQRQLDSLRLYIKSLKETSLDELIEELENSPLSFSTYYKRTKDDWEKYYGLPGIDIYNHLHSKQEDLTEGQKYEEYLLNYVFGFIDTLTSLYSSSRLPVKQSQACQDHLEFHQTPVSKSSLSSVLSKDSLKKQDNSLKRRKARTSD</sequence>
<evidence type="ECO:0000313" key="3">
    <source>
        <dbReference type="Proteomes" id="UP001210925"/>
    </source>
</evidence>
<organism evidence="2 3">
    <name type="scientific">Boothiomyces macroporosus</name>
    <dbReference type="NCBI Taxonomy" id="261099"/>
    <lineage>
        <taxon>Eukaryota</taxon>
        <taxon>Fungi</taxon>
        <taxon>Fungi incertae sedis</taxon>
        <taxon>Chytridiomycota</taxon>
        <taxon>Chytridiomycota incertae sedis</taxon>
        <taxon>Chytridiomycetes</taxon>
        <taxon>Rhizophydiales</taxon>
        <taxon>Terramycetaceae</taxon>
        <taxon>Boothiomyces</taxon>
    </lineage>
</organism>
<comment type="caution">
    <text evidence="2">The sequence shown here is derived from an EMBL/GenBank/DDBJ whole genome shotgun (WGS) entry which is preliminary data.</text>
</comment>
<dbReference type="Proteomes" id="UP001210925">
    <property type="component" value="Unassembled WGS sequence"/>
</dbReference>
<accession>A0AAD5Y3K2</accession>
<protein>
    <submittedName>
        <fullName evidence="2">Uncharacterized protein</fullName>
    </submittedName>
</protein>
<reference evidence="2" key="1">
    <citation type="submission" date="2020-05" db="EMBL/GenBank/DDBJ databases">
        <title>Phylogenomic resolution of chytrid fungi.</title>
        <authorList>
            <person name="Stajich J.E."/>
            <person name="Amses K."/>
            <person name="Simmons R."/>
            <person name="Seto K."/>
            <person name="Myers J."/>
            <person name="Bonds A."/>
            <person name="Quandt C.A."/>
            <person name="Barry K."/>
            <person name="Liu P."/>
            <person name="Grigoriev I."/>
            <person name="Longcore J.E."/>
            <person name="James T.Y."/>
        </authorList>
    </citation>
    <scope>NUCLEOTIDE SEQUENCE</scope>
    <source>
        <strain evidence="2">PLAUS21</strain>
    </source>
</reference>
<proteinExistence type="predicted"/>
<name>A0AAD5Y3K2_9FUNG</name>
<dbReference type="EMBL" id="JADGKB010000034">
    <property type="protein sequence ID" value="KAJ3257811.1"/>
    <property type="molecule type" value="Genomic_DNA"/>
</dbReference>
<evidence type="ECO:0000313" key="2">
    <source>
        <dbReference type="EMBL" id="KAJ3257811.1"/>
    </source>
</evidence>
<gene>
    <name evidence="2" type="ORF">HK103_004279</name>
</gene>
<feature type="compositionally biased region" description="Low complexity" evidence="1">
    <location>
        <begin position="132"/>
        <end position="143"/>
    </location>
</feature>
<dbReference type="AlphaFoldDB" id="A0AAD5Y3K2"/>
<evidence type="ECO:0000256" key="1">
    <source>
        <dbReference type="SAM" id="MobiDB-lite"/>
    </source>
</evidence>
<keyword evidence="3" id="KW-1185">Reference proteome</keyword>